<evidence type="ECO:0000256" key="5">
    <source>
        <dbReference type="ARBA" id="ARBA00022884"/>
    </source>
</evidence>
<evidence type="ECO:0000256" key="8">
    <source>
        <dbReference type="ARBA" id="ARBA00023242"/>
    </source>
</evidence>
<dbReference type="Pfam" id="PF00076">
    <property type="entry name" value="RRM_1"/>
    <property type="match status" value="1"/>
</dbReference>
<dbReference type="CDD" id="cd01921">
    <property type="entry name" value="cyclophilin_RRM"/>
    <property type="match status" value="1"/>
</dbReference>
<name>A0A4T0LQ05_9BASI</name>
<dbReference type="Gene3D" id="2.40.100.10">
    <property type="entry name" value="Cyclophilin-like"/>
    <property type="match status" value="1"/>
</dbReference>
<evidence type="ECO:0000256" key="1">
    <source>
        <dbReference type="ARBA" id="ARBA00000971"/>
    </source>
</evidence>
<dbReference type="EMBL" id="SPRV01000050">
    <property type="protein sequence ID" value="TIC59987.1"/>
    <property type="molecule type" value="Genomic_DNA"/>
</dbReference>
<accession>A0A4T0LQ05</accession>
<dbReference type="PROSITE" id="PS50102">
    <property type="entry name" value="RRM"/>
    <property type="match status" value="1"/>
</dbReference>
<comment type="similarity">
    <text evidence="4 10">Belongs to the cyclophilin-type PPIase family. PPIL4 subfamily.</text>
</comment>
<evidence type="ECO:0000256" key="2">
    <source>
        <dbReference type="ARBA" id="ARBA00002388"/>
    </source>
</evidence>
<evidence type="ECO:0000313" key="16">
    <source>
        <dbReference type="EMBL" id="TIC63073.1"/>
    </source>
</evidence>
<keyword evidence="7 10" id="KW-0413">Isomerase</keyword>
<dbReference type="FunFam" id="2.40.100.10:FF:000015">
    <property type="entry name" value="Peptidyl-prolyl cis-trans isomerase"/>
    <property type="match status" value="1"/>
</dbReference>
<dbReference type="PRINTS" id="PR00153">
    <property type="entry name" value="CSAPPISMRASE"/>
</dbReference>
<evidence type="ECO:0000256" key="9">
    <source>
        <dbReference type="PROSITE-ProRule" id="PRU00176"/>
    </source>
</evidence>
<protein>
    <recommendedName>
        <fullName evidence="10">Peptidyl-prolyl cis-trans isomerase</fullName>
        <shortName evidence="10">PPIase</shortName>
        <ecNumber evidence="10">5.2.1.8</ecNumber>
    </recommendedName>
</protein>
<evidence type="ECO:0000256" key="7">
    <source>
        <dbReference type="ARBA" id="ARBA00023235"/>
    </source>
</evidence>
<dbReference type="OrthoDB" id="2083at2759"/>
<evidence type="ECO:0000313" key="19">
    <source>
        <dbReference type="Proteomes" id="UP000310708"/>
    </source>
</evidence>
<dbReference type="Proteomes" id="UP000305362">
    <property type="component" value="Unassembled WGS sequence"/>
</dbReference>
<evidence type="ECO:0000313" key="18">
    <source>
        <dbReference type="Proteomes" id="UP000309601"/>
    </source>
</evidence>
<keyword evidence="8 10" id="KW-0539">Nucleus</keyword>
<evidence type="ECO:0000256" key="10">
    <source>
        <dbReference type="RuleBase" id="RU365081"/>
    </source>
</evidence>
<evidence type="ECO:0000256" key="3">
    <source>
        <dbReference type="ARBA" id="ARBA00004123"/>
    </source>
</evidence>
<sequence length="440" mass="50307">MAEEPGAAVLIETSLGDIVIDLWTKDCPATTCNFLKLCKIYYYNLNAFFNVSKNFLAQVGDPEATGKGGNSIEGVLDNRTKYFTPEIKPSLKHKEKGTVSMAVSRDSEGKPGCGSQFFITLGENISYLDGKHAPFGQVVEGLDTLEKMNEVYVDSDGRPYKDVRIRHVVILEDPFDDPTSLVIPNEPPTDVPDANSGLVRIGSDEDLEQDLDEEVKEKRRRDHAASASALTLEMVGDLPFAEIRPPENILFVCKLNPVTRDEDLELIFSRFGKILSCEVIRDKNDGSSLCYAFIEFDQRESAEAAYFRMQNVLVDDRRIFVDFSQSVSKLHTQWLGGQGKKGRHTRESAPRRDLPKAGGAMVFDLEERDRREQKRQRSRSPRRDDRRGGYKKDYRGSRDDRASRSHRDYRDYRDDYRSSRDDRGSRHYRDSDRGDRYERR</sequence>
<comment type="catalytic activity">
    <reaction evidence="1 10">
        <text>[protein]-peptidylproline (omega=180) = [protein]-peptidylproline (omega=0)</text>
        <dbReference type="Rhea" id="RHEA:16237"/>
        <dbReference type="Rhea" id="RHEA-COMP:10747"/>
        <dbReference type="Rhea" id="RHEA-COMP:10748"/>
        <dbReference type="ChEBI" id="CHEBI:83833"/>
        <dbReference type="ChEBI" id="CHEBI:83834"/>
        <dbReference type="EC" id="5.2.1.8"/>
    </reaction>
</comment>
<dbReference type="PROSITE" id="PS50072">
    <property type="entry name" value="CSA_PPIASE_2"/>
    <property type="match status" value="1"/>
</dbReference>
<dbReference type="EMBL" id="SPRX01000054">
    <property type="protein sequence ID" value="TIC63073.1"/>
    <property type="molecule type" value="Genomic_DNA"/>
</dbReference>
<dbReference type="GO" id="GO:0003755">
    <property type="term" value="F:peptidyl-prolyl cis-trans isomerase activity"/>
    <property type="evidence" value="ECO:0007669"/>
    <property type="project" value="UniProtKB-UniRule"/>
</dbReference>
<dbReference type="SMART" id="SM00360">
    <property type="entry name" value="RRM"/>
    <property type="match status" value="1"/>
</dbReference>
<feature type="compositionally biased region" description="Basic and acidic residues" evidence="11">
    <location>
        <begin position="345"/>
        <end position="355"/>
    </location>
</feature>
<dbReference type="InterPro" id="IPR000504">
    <property type="entry name" value="RRM_dom"/>
</dbReference>
<dbReference type="AlphaFoldDB" id="A0A4T0LQ05"/>
<feature type="domain" description="RRM" evidence="13">
    <location>
        <begin position="248"/>
        <end position="326"/>
    </location>
</feature>
<dbReference type="InterPro" id="IPR002130">
    <property type="entry name" value="Cyclophilin-type_PPIase_dom"/>
</dbReference>
<comment type="caution">
    <text evidence="16">The sequence shown here is derived from an EMBL/GenBank/DDBJ whole genome shotgun (WGS) entry which is preliminary data.</text>
</comment>
<feature type="region of interest" description="Disordered" evidence="11">
    <location>
        <begin position="334"/>
        <end position="440"/>
    </location>
</feature>
<dbReference type="PANTHER" id="PTHR45843:SF1">
    <property type="entry name" value="PEPTIDYL-PROLYL CIS-TRANS ISOMERASE-LIKE 4"/>
    <property type="match status" value="1"/>
</dbReference>
<evidence type="ECO:0000256" key="4">
    <source>
        <dbReference type="ARBA" id="ARBA00010739"/>
    </source>
</evidence>
<organism evidence="16 19">
    <name type="scientific">Wallemia mellicola</name>
    <dbReference type="NCBI Taxonomy" id="1708541"/>
    <lineage>
        <taxon>Eukaryota</taxon>
        <taxon>Fungi</taxon>
        <taxon>Dikarya</taxon>
        <taxon>Basidiomycota</taxon>
        <taxon>Wallemiomycotina</taxon>
        <taxon>Wallemiomycetes</taxon>
        <taxon>Wallemiales</taxon>
        <taxon>Wallemiaceae</taxon>
        <taxon>Wallemia</taxon>
    </lineage>
</organism>
<dbReference type="InterPro" id="IPR029000">
    <property type="entry name" value="Cyclophilin-like_dom_sf"/>
</dbReference>
<dbReference type="SUPFAM" id="SSF50891">
    <property type="entry name" value="Cyclophilin-like"/>
    <property type="match status" value="1"/>
</dbReference>
<keyword evidence="5 9" id="KW-0694">RNA-binding</keyword>
<comment type="subcellular location">
    <subcellularLocation>
        <location evidence="3 10">Nucleus</location>
    </subcellularLocation>
</comment>
<dbReference type="EMBL" id="SPRW01000054">
    <property type="protein sequence ID" value="TIC61894.1"/>
    <property type="molecule type" value="Genomic_DNA"/>
</dbReference>
<feature type="compositionally biased region" description="Basic and acidic residues" evidence="11">
    <location>
        <begin position="381"/>
        <end position="440"/>
    </location>
</feature>
<dbReference type="InterPro" id="IPR035542">
    <property type="entry name" value="CRIP"/>
</dbReference>
<gene>
    <name evidence="16" type="ORF">E3Q01_03571</name>
    <name evidence="15" type="ORF">E3Q02_03752</name>
    <name evidence="14" type="ORF">E3Q03_03556</name>
</gene>
<dbReference type="InterPro" id="IPR012677">
    <property type="entry name" value="Nucleotide-bd_a/b_plait_sf"/>
</dbReference>
<evidence type="ECO:0000259" key="13">
    <source>
        <dbReference type="PROSITE" id="PS50102"/>
    </source>
</evidence>
<keyword evidence="6 10" id="KW-0697">Rotamase</keyword>
<evidence type="ECO:0000256" key="11">
    <source>
        <dbReference type="SAM" id="MobiDB-lite"/>
    </source>
</evidence>
<dbReference type="GO" id="GO:0005634">
    <property type="term" value="C:nucleus"/>
    <property type="evidence" value="ECO:0007669"/>
    <property type="project" value="UniProtKB-SubCell"/>
</dbReference>
<evidence type="ECO:0000259" key="12">
    <source>
        <dbReference type="PROSITE" id="PS50072"/>
    </source>
</evidence>
<evidence type="ECO:0000313" key="17">
    <source>
        <dbReference type="Proteomes" id="UP000305362"/>
    </source>
</evidence>
<dbReference type="Pfam" id="PF00160">
    <property type="entry name" value="Pro_isomerase"/>
    <property type="match status" value="1"/>
</dbReference>
<evidence type="ECO:0000313" key="14">
    <source>
        <dbReference type="EMBL" id="TIC59987.1"/>
    </source>
</evidence>
<evidence type="ECO:0000313" key="15">
    <source>
        <dbReference type="EMBL" id="TIC61894.1"/>
    </source>
</evidence>
<dbReference type="PANTHER" id="PTHR45843">
    <property type="entry name" value="PEPTIDYL-PROLYL CIS-TRANS ISOMERASE-LIKE 4"/>
    <property type="match status" value="1"/>
</dbReference>
<feature type="domain" description="PPIase cyclophilin-type" evidence="12">
    <location>
        <begin position="12"/>
        <end position="170"/>
    </location>
</feature>
<dbReference type="Proteomes" id="UP000309601">
    <property type="component" value="Unassembled WGS sequence"/>
</dbReference>
<evidence type="ECO:0000256" key="6">
    <source>
        <dbReference type="ARBA" id="ARBA00023110"/>
    </source>
</evidence>
<dbReference type="SUPFAM" id="SSF54928">
    <property type="entry name" value="RNA-binding domain, RBD"/>
    <property type="match status" value="1"/>
</dbReference>
<dbReference type="InterPro" id="IPR035538">
    <property type="entry name" value="Cyclophilin_PPIL4"/>
</dbReference>
<comment type="function">
    <text evidence="2 10">PPIases accelerate the folding of proteins. It catalyzes the cis-trans isomerization of proline imidic peptide bonds in oligopeptides.</text>
</comment>
<dbReference type="GO" id="GO:0003723">
    <property type="term" value="F:RNA binding"/>
    <property type="evidence" value="ECO:0007669"/>
    <property type="project" value="UniProtKB-UniRule"/>
</dbReference>
<dbReference type="Gene3D" id="3.30.70.330">
    <property type="match status" value="1"/>
</dbReference>
<reference evidence="17 18" key="1">
    <citation type="submission" date="2019-03" db="EMBL/GenBank/DDBJ databases">
        <title>Sequencing 25 genomes of Wallemia mellicola.</title>
        <authorList>
            <person name="Gostincar C."/>
        </authorList>
    </citation>
    <scope>NUCLEOTIDE SEQUENCE [LARGE SCALE GENOMIC DNA]</scope>
    <source>
        <strain evidence="15 18">EXF-1274</strain>
        <strain evidence="14 17">EXF-1277</strain>
        <strain evidence="16 19">EXF-757</strain>
    </source>
</reference>
<dbReference type="Proteomes" id="UP000310708">
    <property type="component" value="Unassembled WGS sequence"/>
</dbReference>
<dbReference type="CDD" id="cd12235">
    <property type="entry name" value="RRM_PPIL4"/>
    <property type="match status" value="1"/>
</dbReference>
<dbReference type="InterPro" id="IPR035979">
    <property type="entry name" value="RBD_domain_sf"/>
</dbReference>
<proteinExistence type="inferred from homology"/>
<dbReference type="EC" id="5.2.1.8" evidence="10"/>